<evidence type="ECO:0000313" key="3">
    <source>
        <dbReference type="EMBL" id="MDM7883585.1"/>
    </source>
</evidence>
<organism evidence="3 4">
    <name type="scientific">Curtobacterium citri</name>
    <dbReference type="NCBI Taxonomy" id="3055139"/>
    <lineage>
        <taxon>Bacteria</taxon>
        <taxon>Bacillati</taxon>
        <taxon>Actinomycetota</taxon>
        <taxon>Actinomycetes</taxon>
        <taxon>Micrococcales</taxon>
        <taxon>Microbacteriaceae</taxon>
        <taxon>Curtobacterium</taxon>
    </lineage>
</organism>
<dbReference type="InterPro" id="IPR007712">
    <property type="entry name" value="RelE/ParE_toxin"/>
</dbReference>
<dbReference type="SUPFAM" id="SSF143011">
    <property type="entry name" value="RelE-like"/>
    <property type="match status" value="1"/>
</dbReference>
<sequence>MTDVPPPEYRVELTKRAAKTLAKVDRAVQRRLLAALVLLRSTPRPPGATALVGRPGELRVRVGDHRIVYEVVDDRLVVLVLVIGHRRDVYR</sequence>
<evidence type="ECO:0000256" key="2">
    <source>
        <dbReference type="ARBA" id="ARBA00022649"/>
    </source>
</evidence>
<gene>
    <name evidence="3" type="ORF">QUG92_00545</name>
</gene>
<proteinExistence type="inferred from homology"/>
<dbReference type="RefSeq" id="WP_289457182.1">
    <property type="nucleotide sequence ID" value="NZ_JAUCML010000001.1"/>
</dbReference>
<dbReference type="Pfam" id="PF05016">
    <property type="entry name" value="ParE_toxin"/>
    <property type="match status" value="1"/>
</dbReference>
<dbReference type="Gene3D" id="3.30.2310.20">
    <property type="entry name" value="RelE-like"/>
    <property type="match status" value="1"/>
</dbReference>
<dbReference type="EMBL" id="JAUCML010000001">
    <property type="protein sequence ID" value="MDM7883585.1"/>
    <property type="molecule type" value="Genomic_DNA"/>
</dbReference>
<name>A0ABT7T1Y4_9MICO</name>
<keyword evidence="2" id="KW-1277">Toxin-antitoxin system</keyword>
<protein>
    <submittedName>
        <fullName evidence="3">Type II toxin-antitoxin system RelE/ParE family toxin</fullName>
    </submittedName>
</protein>
<evidence type="ECO:0000313" key="4">
    <source>
        <dbReference type="Proteomes" id="UP001237823"/>
    </source>
</evidence>
<accession>A0ABT7T1Y4</accession>
<comment type="similarity">
    <text evidence="1">Belongs to the RelE toxin family.</text>
</comment>
<dbReference type="InterPro" id="IPR035093">
    <property type="entry name" value="RelE/ParE_toxin_dom_sf"/>
</dbReference>
<reference evidence="3 4" key="1">
    <citation type="submission" date="2023-06" db="EMBL/GenBank/DDBJ databases">
        <authorList>
            <person name="Feng G."/>
            <person name="Li J."/>
            <person name="Zhu H."/>
        </authorList>
    </citation>
    <scope>NUCLEOTIDE SEQUENCE [LARGE SCALE GENOMIC DNA]</scope>
    <source>
        <strain evidence="3 4">RHCKG23</strain>
    </source>
</reference>
<dbReference type="PANTHER" id="PTHR35601">
    <property type="entry name" value="TOXIN RELE"/>
    <property type="match status" value="1"/>
</dbReference>
<keyword evidence="4" id="KW-1185">Reference proteome</keyword>
<dbReference type="PANTHER" id="PTHR35601:SF1">
    <property type="entry name" value="TOXIN RELE"/>
    <property type="match status" value="1"/>
</dbReference>
<evidence type="ECO:0000256" key="1">
    <source>
        <dbReference type="ARBA" id="ARBA00006226"/>
    </source>
</evidence>
<dbReference type="Proteomes" id="UP001237823">
    <property type="component" value="Unassembled WGS sequence"/>
</dbReference>
<comment type="caution">
    <text evidence="3">The sequence shown here is derived from an EMBL/GenBank/DDBJ whole genome shotgun (WGS) entry which is preliminary data.</text>
</comment>